<evidence type="ECO:0000313" key="2">
    <source>
        <dbReference type="WBParaSite" id="sdigi.contig10.g1158.t1"/>
    </source>
</evidence>
<organism evidence="1 2">
    <name type="scientific">Setaria digitata</name>
    <dbReference type="NCBI Taxonomy" id="48799"/>
    <lineage>
        <taxon>Eukaryota</taxon>
        <taxon>Metazoa</taxon>
        <taxon>Ecdysozoa</taxon>
        <taxon>Nematoda</taxon>
        <taxon>Chromadorea</taxon>
        <taxon>Rhabditida</taxon>
        <taxon>Spirurina</taxon>
        <taxon>Spiruromorpha</taxon>
        <taxon>Filarioidea</taxon>
        <taxon>Setariidae</taxon>
        <taxon>Setaria</taxon>
    </lineage>
</organism>
<accession>A0A915PIT8</accession>
<name>A0A915PIT8_9BILA</name>
<proteinExistence type="predicted"/>
<sequence length="143" mass="16240">MEWRTSRLAVYVAHARTTKAPIVGLEQDDVLTQRKLRVWLNSLGGLGENGNTTGRLCSPPIALMGPAVHYTCLCAKSDVNSMREDRIAFMSELLRLKSHEMLRLVVICHSLRMINYCERTRTDWLFEIASIGFITGLNFKQDV</sequence>
<dbReference type="AlphaFoldDB" id="A0A915PIT8"/>
<reference evidence="2" key="1">
    <citation type="submission" date="2022-11" db="UniProtKB">
        <authorList>
            <consortium name="WormBaseParasite"/>
        </authorList>
    </citation>
    <scope>IDENTIFICATION</scope>
</reference>
<evidence type="ECO:0000313" key="1">
    <source>
        <dbReference type="Proteomes" id="UP000887581"/>
    </source>
</evidence>
<protein>
    <submittedName>
        <fullName evidence="2">Uncharacterized protein</fullName>
    </submittedName>
</protein>
<dbReference type="Proteomes" id="UP000887581">
    <property type="component" value="Unplaced"/>
</dbReference>
<dbReference type="WBParaSite" id="sdigi.contig10.g1158.t1">
    <property type="protein sequence ID" value="sdigi.contig10.g1158.t1"/>
    <property type="gene ID" value="sdigi.contig10.g1158"/>
</dbReference>
<keyword evidence="1" id="KW-1185">Reference proteome</keyword>